<dbReference type="EMBL" id="JACJJC010000025">
    <property type="protein sequence ID" value="MBM6704905.1"/>
    <property type="molecule type" value="Genomic_DNA"/>
</dbReference>
<dbReference type="InterPro" id="IPR016776">
    <property type="entry name" value="ApeP-like_dehydratase"/>
</dbReference>
<comment type="caution">
    <text evidence="1">The sequence shown here is derived from an EMBL/GenBank/DDBJ whole genome shotgun (WGS) entry which is preliminary data.</text>
</comment>
<evidence type="ECO:0008006" key="3">
    <source>
        <dbReference type="Google" id="ProtNLM"/>
    </source>
</evidence>
<dbReference type="InterPro" id="IPR029069">
    <property type="entry name" value="HotDog_dom_sf"/>
</dbReference>
<dbReference type="Gene3D" id="3.10.129.10">
    <property type="entry name" value="Hotdog Thioesterase"/>
    <property type="match status" value="1"/>
</dbReference>
<dbReference type="SUPFAM" id="SSF54637">
    <property type="entry name" value="Thioesterase/thiol ester dehydrase-isomerase"/>
    <property type="match status" value="1"/>
</dbReference>
<dbReference type="Pfam" id="PF22817">
    <property type="entry name" value="ApeP-like"/>
    <property type="match status" value="1"/>
</dbReference>
<sequence>MLLPQRPPMQLIDTALSADDSAAESRTVIRADNLLLNENGRFPALGLIEVMAQTVGIFAGRMRILAGDKPREGLLLGTRRMLLNAPSFPVGSRLHCRVEKTFESDDGLWQFDCRVTLESDEGSEPAGSAMLTVFNPPPGYFDEDEPNAAAKIIR</sequence>
<accession>A0ABS2DW04</accession>
<protein>
    <recommendedName>
        <fullName evidence="3">3-hydroxylacyl-ACP dehydratase</fullName>
    </recommendedName>
</protein>
<name>A0ABS2DW04_9BURK</name>
<dbReference type="Proteomes" id="UP000715095">
    <property type="component" value="Unassembled WGS sequence"/>
</dbReference>
<keyword evidence="2" id="KW-1185">Reference proteome</keyword>
<evidence type="ECO:0000313" key="2">
    <source>
        <dbReference type="Proteomes" id="UP000715095"/>
    </source>
</evidence>
<evidence type="ECO:0000313" key="1">
    <source>
        <dbReference type="EMBL" id="MBM6704905.1"/>
    </source>
</evidence>
<organism evidence="1 2">
    <name type="scientific">Sutterella massiliensis</name>
    <dbReference type="NCBI Taxonomy" id="1816689"/>
    <lineage>
        <taxon>Bacteria</taxon>
        <taxon>Pseudomonadati</taxon>
        <taxon>Pseudomonadota</taxon>
        <taxon>Betaproteobacteria</taxon>
        <taxon>Burkholderiales</taxon>
        <taxon>Sutterellaceae</taxon>
        <taxon>Sutterella</taxon>
    </lineage>
</organism>
<gene>
    <name evidence="1" type="ORF">H6A60_10505</name>
</gene>
<reference evidence="1 2" key="1">
    <citation type="journal article" date="2021" name="Sci. Rep.">
        <title>The distribution of antibiotic resistance genes in chicken gut microbiota commensals.</title>
        <authorList>
            <person name="Juricova H."/>
            <person name="Matiasovicova J."/>
            <person name="Kubasova T."/>
            <person name="Cejkova D."/>
            <person name="Rychlik I."/>
        </authorList>
    </citation>
    <scope>NUCLEOTIDE SEQUENCE [LARGE SCALE GENOMIC DNA]</scope>
    <source>
        <strain evidence="1 2">An829</strain>
    </source>
</reference>
<proteinExistence type="predicted"/>